<feature type="region of interest" description="Disordered" evidence="1">
    <location>
        <begin position="1"/>
        <end position="37"/>
    </location>
</feature>
<keyword evidence="2" id="KW-0812">Transmembrane</keyword>
<keyword evidence="2" id="KW-0472">Membrane</keyword>
<dbReference type="Proteomes" id="UP000663937">
    <property type="component" value="Chromosome"/>
</dbReference>
<proteinExistence type="predicted"/>
<evidence type="ECO:0000259" key="3">
    <source>
        <dbReference type="Pfam" id="PF07811"/>
    </source>
</evidence>
<dbReference type="KEGG" id="psic:J4E96_14575"/>
<name>A0A8A4ZAY9_9MICO</name>
<feature type="transmembrane region" description="Helical" evidence="2">
    <location>
        <begin position="44"/>
        <end position="64"/>
    </location>
</feature>
<sequence>MSPPRPPSSPEGRRPRRPRPGPRHRRGRVHEREHERGSGSIEMLLVLPALFTIVILAIQGAFYYHAHTLAIAAAQEGARTAGALNSTAAHGAAAAADFIADVGGDDVLTGVEVGAERTDTSARITVDGYSASLIPGWNPPIQAAATVPVERVTPP</sequence>
<feature type="domain" description="TadE-like" evidence="3">
    <location>
        <begin position="37"/>
        <end position="79"/>
    </location>
</feature>
<keyword evidence="5" id="KW-1185">Reference proteome</keyword>
<keyword evidence="2" id="KW-1133">Transmembrane helix</keyword>
<reference evidence="4" key="1">
    <citation type="submission" date="2021-03" db="EMBL/GenBank/DDBJ databases">
        <title>Pengzhenrongella sicca gen. nov., sp. nov., a new member of suborder Micrococcineae isolated from High-Arctic tundra soil.</title>
        <authorList>
            <person name="Peng F."/>
        </authorList>
    </citation>
    <scope>NUCLEOTIDE SEQUENCE</scope>
    <source>
        <strain evidence="4">LRZ-2</strain>
    </source>
</reference>
<dbReference type="EMBL" id="CP071868">
    <property type="protein sequence ID" value="QTE28581.1"/>
    <property type="molecule type" value="Genomic_DNA"/>
</dbReference>
<evidence type="ECO:0000256" key="2">
    <source>
        <dbReference type="SAM" id="Phobius"/>
    </source>
</evidence>
<evidence type="ECO:0000313" key="4">
    <source>
        <dbReference type="EMBL" id="QTE28581.1"/>
    </source>
</evidence>
<dbReference type="InterPro" id="IPR012495">
    <property type="entry name" value="TadE-like_dom"/>
</dbReference>
<dbReference type="AlphaFoldDB" id="A0A8A4ZAY9"/>
<feature type="compositionally biased region" description="Basic residues" evidence="1">
    <location>
        <begin position="14"/>
        <end position="29"/>
    </location>
</feature>
<gene>
    <name evidence="4" type="ORF">J4E96_14575</name>
</gene>
<evidence type="ECO:0000256" key="1">
    <source>
        <dbReference type="SAM" id="MobiDB-lite"/>
    </source>
</evidence>
<protein>
    <submittedName>
        <fullName evidence="4">Pilus assembly protein</fullName>
    </submittedName>
</protein>
<accession>A0A8A4ZAY9</accession>
<dbReference type="RefSeq" id="WP_227422817.1">
    <property type="nucleotide sequence ID" value="NZ_CP071868.1"/>
</dbReference>
<dbReference type="Pfam" id="PF07811">
    <property type="entry name" value="TadE"/>
    <property type="match status" value="1"/>
</dbReference>
<organism evidence="4 5">
    <name type="scientific">Pengzhenrongella sicca</name>
    <dbReference type="NCBI Taxonomy" id="2819238"/>
    <lineage>
        <taxon>Bacteria</taxon>
        <taxon>Bacillati</taxon>
        <taxon>Actinomycetota</taxon>
        <taxon>Actinomycetes</taxon>
        <taxon>Micrococcales</taxon>
        <taxon>Pengzhenrongella</taxon>
    </lineage>
</organism>
<evidence type="ECO:0000313" key="5">
    <source>
        <dbReference type="Proteomes" id="UP000663937"/>
    </source>
</evidence>